<organism evidence="8 9">
    <name type="scientific">Knufia peltigerae</name>
    <dbReference type="NCBI Taxonomy" id="1002370"/>
    <lineage>
        <taxon>Eukaryota</taxon>
        <taxon>Fungi</taxon>
        <taxon>Dikarya</taxon>
        <taxon>Ascomycota</taxon>
        <taxon>Pezizomycotina</taxon>
        <taxon>Eurotiomycetes</taxon>
        <taxon>Chaetothyriomycetidae</taxon>
        <taxon>Chaetothyriales</taxon>
        <taxon>Trichomeriaceae</taxon>
        <taxon>Knufia</taxon>
    </lineage>
</organism>
<feature type="transmembrane region" description="Helical" evidence="6">
    <location>
        <begin position="83"/>
        <end position="100"/>
    </location>
</feature>
<dbReference type="Pfam" id="PF07690">
    <property type="entry name" value="MFS_1"/>
    <property type="match status" value="1"/>
</dbReference>
<keyword evidence="3 6" id="KW-1133">Transmembrane helix</keyword>
<feature type="transmembrane region" description="Helical" evidence="6">
    <location>
        <begin position="207"/>
        <end position="223"/>
    </location>
</feature>
<feature type="transmembrane region" description="Helical" evidence="6">
    <location>
        <begin position="271"/>
        <end position="292"/>
    </location>
</feature>
<evidence type="ECO:0000313" key="9">
    <source>
        <dbReference type="Proteomes" id="UP001172681"/>
    </source>
</evidence>
<feature type="transmembrane region" description="Helical" evidence="6">
    <location>
        <begin position="112"/>
        <end position="131"/>
    </location>
</feature>
<dbReference type="GO" id="GO:0000297">
    <property type="term" value="F:spermine transmembrane transporter activity"/>
    <property type="evidence" value="ECO:0007669"/>
    <property type="project" value="TreeGrafter"/>
</dbReference>
<feature type="transmembrane region" description="Helical" evidence="6">
    <location>
        <begin position="143"/>
        <end position="165"/>
    </location>
</feature>
<feature type="region of interest" description="Disordered" evidence="5">
    <location>
        <begin position="1"/>
        <end position="33"/>
    </location>
</feature>
<sequence>MSTVETTDEVDENKSKPESLGSSGSGHDHPHKSINANNWSTGLKLYHTTIPCFLAFLITFSSSVTSPATSALMAEFDINRTQALLPGTVYMVGLSFGPLIMAPLSEFVGRRWLYLVTSSSIVAFASGSGAAQNFATLLSCRFLCGFLGSAGIAIGAGTILDIWGMGEAGGLARLLFIMGPFLGPTLGPLVGAYVMHDHHGDWRWTQWVVALIGAPIWILILFMKETSDVRIQHTTKHSGRFRFVALALSILKVSVLRAMSILFTEAIAFSLTLYTGYGYAVVFSFFSSAVYVYTLDYDFNSRQIGLSFISVVIGYFVAAVTYVIVQKTLYARAVREAPDGHPAPEHRLYTAMAGSVFLPIGLFWYAWEAHRGGHWAALVASGIPFGFGSFVLFLSSISYLIEAYGAGAAASAVAANGAFRYLLGAVFPLFTIQMYEELGVHWSGSVFGFLSLALLPIPWILFRYGHLLRRKSRFITSAS</sequence>
<evidence type="ECO:0000256" key="1">
    <source>
        <dbReference type="ARBA" id="ARBA00004141"/>
    </source>
</evidence>
<dbReference type="AlphaFoldDB" id="A0AA39CRQ5"/>
<gene>
    <name evidence="8" type="ORF">H2204_011633</name>
</gene>
<keyword evidence="9" id="KW-1185">Reference proteome</keyword>
<feature type="transmembrane region" description="Helical" evidence="6">
    <location>
        <begin position="442"/>
        <end position="462"/>
    </location>
</feature>
<dbReference type="PROSITE" id="PS00216">
    <property type="entry name" value="SUGAR_TRANSPORT_1"/>
    <property type="match status" value="1"/>
</dbReference>
<comment type="caution">
    <text evidence="8">The sequence shown here is derived from an EMBL/GenBank/DDBJ whole genome shotgun (WGS) entry which is preliminary data.</text>
</comment>
<proteinExistence type="predicted"/>
<evidence type="ECO:0000256" key="6">
    <source>
        <dbReference type="SAM" id="Phobius"/>
    </source>
</evidence>
<feature type="transmembrane region" description="Helical" evidence="6">
    <location>
        <begin position="406"/>
        <end position="430"/>
    </location>
</feature>
<evidence type="ECO:0000256" key="4">
    <source>
        <dbReference type="ARBA" id="ARBA00023136"/>
    </source>
</evidence>
<accession>A0AA39CRQ5</accession>
<dbReference type="InterPro" id="IPR036259">
    <property type="entry name" value="MFS_trans_sf"/>
</dbReference>
<dbReference type="SUPFAM" id="SSF103473">
    <property type="entry name" value="MFS general substrate transporter"/>
    <property type="match status" value="1"/>
</dbReference>
<feature type="transmembrane region" description="Helical" evidence="6">
    <location>
        <begin position="346"/>
        <end position="367"/>
    </location>
</feature>
<dbReference type="Proteomes" id="UP001172681">
    <property type="component" value="Unassembled WGS sequence"/>
</dbReference>
<comment type="subcellular location">
    <subcellularLocation>
        <location evidence="1">Membrane</location>
        <topology evidence="1">Multi-pass membrane protein</topology>
    </subcellularLocation>
</comment>
<feature type="transmembrane region" description="Helical" evidence="6">
    <location>
        <begin position="304"/>
        <end position="325"/>
    </location>
</feature>
<dbReference type="GO" id="GO:0015606">
    <property type="term" value="F:spermidine transmembrane transporter activity"/>
    <property type="evidence" value="ECO:0007669"/>
    <property type="project" value="TreeGrafter"/>
</dbReference>
<protein>
    <recommendedName>
        <fullName evidence="7">Major facilitator superfamily (MFS) profile domain-containing protein</fullName>
    </recommendedName>
</protein>
<dbReference type="GO" id="GO:0140115">
    <property type="term" value="P:export across plasma membrane"/>
    <property type="evidence" value="ECO:0007669"/>
    <property type="project" value="UniProtKB-ARBA"/>
</dbReference>
<evidence type="ECO:0000256" key="2">
    <source>
        <dbReference type="ARBA" id="ARBA00022692"/>
    </source>
</evidence>
<feature type="transmembrane region" description="Helical" evidence="6">
    <location>
        <begin position="373"/>
        <end position="394"/>
    </location>
</feature>
<feature type="transmembrane region" description="Helical" evidence="6">
    <location>
        <begin position="45"/>
        <end position="62"/>
    </location>
</feature>
<evidence type="ECO:0000256" key="3">
    <source>
        <dbReference type="ARBA" id="ARBA00022989"/>
    </source>
</evidence>
<reference evidence="8" key="1">
    <citation type="submission" date="2022-10" db="EMBL/GenBank/DDBJ databases">
        <title>Culturing micro-colonial fungi from biological soil crusts in the Mojave desert and describing Neophaeococcomyces mojavensis, and introducing the new genera and species Taxawa tesnikishii.</title>
        <authorList>
            <person name="Kurbessoian T."/>
            <person name="Stajich J.E."/>
        </authorList>
    </citation>
    <scope>NUCLEOTIDE SEQUENCE</scope>
    <source>
        <strain evidence="8">TK_35</strain>
    </source>
</reference>
<feature type="transmembrane region" description="Helical" evidence="6">
    <location>
        <begin position="243"/>
        <end position="264"/>
    </location>
</feature>
<name>A0AA39CRQ5_9EURO</name>
<dbReference type="GO" id="GO:0042908">
    <property type="term" value="P:xenobiotic transport"/>
    <property type="evidence" value="ECO:0007669"/>
    <property type="project" value="UniProtKB-ARBA"/>
</dbReference>
<keyword evidence="4 6" id="KW-0472">Membrane</keyword>
<feature type="domain" description="Major facilitator superfamily (MFS) profile" evidence="7">
    <location>
        <begin position="47"/>
        <end position="471"/>
    </location>
</feature>
<dbReference type="GO" id="GO:0005886">
    <property type="term" value="C:plasma membrane"/>
    <property type="evidence" value="ECO:0007669"/>
    <property type="project" value="TreeGrafter"/>
</dbReference>
<dbReference type="InterPro" id="IPR011701">
    <property type="entry name" value="MFS"/>
</dbReference>
<evidence type="ECO:0000256" key="5">
    <source>
        <dbReference type="SAM" id="MobiDB-lite"/>
    </source>
</evidence>
<evidence type="ECO:0000313" key="8">
    <source>
        <dbReference type="EMBL" id="KAJ9622201.1"/>
    </source>
</evidence>
<dbReference type="EMBL" id="JAPDRN010000109">
    <property type="protein sequence ID" value="KAJ9622201.1"/>
    <property type="molecule type" value="Genomic_DNA"/>
</dbReference>
<keyword evidence="2 6" id="KW-0812">Transmembrane</keyword>
<dbReference type="Gene3D" id="1.20.1250.20">
    <property type="entry name" value="MFS general substrate transporter like domains"/>
    <property type="match status" value="1"/>
</dbReference>
<feature type="transmembrane region" description="Helical" evidence="6">
    <location>
        <begin position="171"/>
        <end position="195"/>
    </location>
</feature>
<dbReference type="InterPro" id="IPR005829">
    <property type="entry name" value="Sugar_transporter_CS"/>
</dbReference>
<feature type="compositionally biased region" description="Acidic residues" evidence="5">
    <location>
        <begin position="1"/>
        <end position="11"/>
    </location>
</feature>
<dbReference type="PROSITE" id="PS50850">
    <property type="entry name" value="MFS"/>
    <property type="match status" value="1"/>
</dbReference>
<dbReference type="PANTHER" id="PTHR23502:SF182">
    <property type="entry name" value="POLYAMINE TRANSPORTER, PUTATIVE-RELATED"/>
    <property type="match status" value="1"/>
</dbReference>
<dbReference type="InterPro" id="IPR020846">
    <property type="entry name" value="MFS_dom"/>
</dbReference>
<evidence type="ECO:0000259" key="7">
    <source>
        <dbReference type="PROSITE" id="PS50850"/>
    </source>
</evidence>
<dbReference type="PANTHER" id="PTHR23502">
    <property type="entry name" value="MAJOR FACILITATOR SUPERFAMILY"/>
    <property type="match status" value="1"/>
</dbReference>